<dbReference type="GO" id="GO:0006355">
    <property type="term" value="P:regulation of DNA-templated transcription"/>
    <property type="evidence" value="ECO:0007669"/>
    <property type="project" value="InterPro"/>
</dbReference>
<dbReference type="AlphaFoldDB" id="A0A9W4UX73"/>
<feature type="compositionally biased region" description="Basic and acidic residues" evidence="2">
    <location>
        <begin position="458"/>
        <end position="486"/>
    </location>
</feature>
<protein>
    <recommendedName>
        <fullName evidence="5">Fungal N-terminal domain-containing protein</fullName>
    </recommendedName>
</protein>
<dbReference type="PANTHER" id="PTHR36167">
    <property type="entry name" value="C2H2 FINGER DOMAIN TRANSCRIPTION FACTOR (EUROFUNG)-RELATED"/>
    <property type="match status" value="1"/>
</dbReference>
<keyword evidence="4" id="KW-1185">Reference proteome</keyword>
<dbReference type="Proteomes" id="UP001152607">
    <property type="component" value="Unassembled WGS sequence"/>
</dbReference>
<accession>A0A9W4UX73</accession>
<feature type="compositionally biased region" description="Acidic residues" evidence="2">
    <location>
        <begin position="351"/>
        <end position="360"/>
    </location>
</feature>
<sequence>MADPISLIAGIVGIAAATAQLSNAVYTLSDKIMHAPLEIRNIASNMLLLSSILENLAQVLEEGKDVYKEHLLLEAESILERMKEVQKDVGKMLKRQKGVRARVKWVLSYKKVGELGARIEALKSALGLVLSTVQLAMWKRDPKKEEKKGVRLRNLVEAVMKQNRQAIISLKQQPPPPLPAPPHMNNGRMLPNLPNGEPAVNPFAQGMQPYAGAYPYENPFAPGMSNSLASQSHQLMHAASDSKTTAKKTETAAWLYQLSFKPEMDPKKPRLLGPPPPGEKDDGNVTDEMSLIPATQKLQKITIPSAIQGILGAWTVLDSDEIESIASEYISHPDDDLFADNETEKGGNESDFTDETEYSDTESFLQQAHPAMRRPMLKSSNSEPNTMGYAPYPPYGAYPGYIPPPVGYPPPIMSGPPSPSPTAVPPQPATSKPEVPPAPPPQWNSPPPPPPHPADNSILEKLEELLRSKEEQDRKSAENAKFSRLEELLIQQERARVEKDVAKRKAAEEAANAAAMAKKNGDEMKLDELEKLILGQKDEQLKREAMFEAALKAERADYDAKLQKQAADMKGSAEAAAKLLEAAKRAREETEARSAEELESSRHMYENQLKEEKELREELEDKYETRLLEEDRISKKKVTIGKMNEERLRDISVLLIGKLNRYKIQSRKRTFLTLDGKSSITVGEAHSPSQELELLEERYRFLAHDATSTASSKPANSKEEEKAGIRRSIRRCRRQLETLQIKLDQLSDAPENEEEREKLQSAILNCRHRINNLGNQEEYLSFTSPTPHSPSDPFNQIPPPPPPPFFPPAPPPPPPALIDYYIPSDDDDSLGINYNIMFNTYNTTDKQRLRMVSESLHKNNIESFFEKKVTTRGFLSAEVVNSGDEPEKLSGLNDQVMSGSLMWAPSLAHGRSELFESLCEVGWMPVYVRGSETGQTWFHGPVPIHARFLDTKYVPVLPHVTEPPQQLYCLVGSEWIAEDALQAMGVEHKLLPSGFWMLPPDIVYDEILTLISTSFTLKEAAIRKRARKALNSDSLKLVEGVVDPLGSGDDIPGFALVADIALH</sequence>
<evidence type="ECO:0000256" key="1">
    <source>
        <dbReference type="SAM" id="Coils"/>
    </source>
</evidence>
<comment type="caution">
    <text evidence="3">The sequence shown here is derived from an EMBL/GenBank/DDBJ whole genome shotgun (WGS) entry which is preliminary data.</text>
</comment>
<evidence type="ECO:0008006" key="5">
    <source>
        <dbReference type="Google" id="ProtNLM"/>
    </source>
</evidence>
<evidence type="ECO:0000313" key="3">
    <source>
        <dbReference type="EMBL" id="CAI6342028.1"/>
    </source>
</evidence>
<name>A0A9W4UX73_9PLEO</name>
<feature type="region of interest" description="Disordered" evidence="2">
    <location>
        <begin position="413"/>
        <end position="486"/>
    </location>
</feature>
<reference evidence="3" key="1">
    <citation type="submission" date="2023-01" db="EMBL/GenBank/DDBJ databases">
        <authorList>
            <person name="Van Ghelder C."/>
            <person name="Rancurel C."/>
        </authorList>
    </citation>
    <scope>NUCLEOTIDE SEQUENCE</scope>
    <source>
        <strain evidence="3">CNCM I-4278</strain>
    </source>
</reference>
<feature type="coiled-coil region" evidence="1">
    <location>
        <begin position="569"/>
        <end position="629"/>
    </location>
</feature>
<dbReference type="EMBL" id="CAOQHR010000012">
    <property type="protein sequence ID" value="CAI6342028.1"/>
    <property type="molecule type" value="Genomic_DNA"/>
</dbReference>
<feature type="region of interest" description="Disordered" evidence="2">
    <location>
        <begin position="333"/>
        <end position="363"/>
    </location>
</feature>
<keyword evidence="1" id="KW-0175">Coiled coil</keyword>
<dbReference type="InterPro" id="IPR039327">
    <property type="entry name" value="CON7-like"/>
</dbReference>
<evidence type="ECO:0000313" key="4">
    <source>
        <dbReference type="Proteomes" id="UP001152607"/>
    </source>
</evidence>
<dbReference type="PANTHER" id="PTHR36167:SF3">
    <property type="entry name" value="C2H2 FINGER DOMAIN TRANSCRIPTION FACTOR (EUROFUNG)-RELATED"/>
    <property type="match status" value="1"/>
</dbReference>
<evidence type="ECO:0000256" key="2">
    <source>
        <dbReference type="SAM" id="MobiDB-lite"/>
    </source>
</evidence>
<feature type="compositionally biased region" description="Pro residues" evidence="2">
    <location>
        <begin position="413"/>
        <end position="453"/>
    </location>
</feature>
<gene>
    <name evidence="3" type="ORF">PDIGIT_LOCUS15230</name>
</gene>
<dbReference type="OrthoDB" id="3045089at2759"/>
<organism evidence="3 4">
    <name type="scientific">Periconia digitata</name>
    <dbReference type="NCBI Taxonomy" id="1303443"/>
    <lineage>
        <taxon>Eukaryota</taxon>
        <taxon>Fungi</taxon>
        <taxon>Dikarya</taxon>
        <taxon>Ascomycota</taxon>
        <taxon>Pezizomycotina</taxon>
        <taxon>Dothideomycetes</taxon>
        <taxon>Pleosporomycetidae</taxon>
        <taxon>Pleosporales</taxon>
        <taxon>Massarineae</taxon>
        <taxon>Periconiaceae</taxon>
        <taxon>Periconia</taxon>
    </lineage>
</organism>
<proteinExistence type="predicted"/>